<comment type="similarity">
    <text evidence="2">Belongs to the MS4A family.</text>
</comment>
<keyword evidence="4 6" id="KW-1133">Transmembrane helix</keyword>
<dbReference type="InterPro" id="IPR030417">
    <property type="entry name" value="MS4A"/>
</dbReference>
<keyword evidence="8" id="KW-1185">Reference proteome</keyword>
<comment type="subcellular location">
    <subcellularLocation>
        <location evidence="1">Membrane</location>
        <topology evidence="1">Multi-pass membrane protein</topology>
    </subcellularLocation>
</comment>
<dbReference type="Pfam" id="PF04103">
    <property type="entry name" value="CD20"/>
    <property type="match status" value="1"/>
</dbReference>
<keyword evidence="3 6" id="KW-0812">Transmembrane</keyword>
<gene>
    <name evidence="7" type="ORF">PLOB_00029884</name>
</gene>
<evidence type="ECO:0000313" key="8">
    <source>
        <dbReference type="Proteomes" id="UP001159405"/>
    </source>
</evidence>
<feature type="transmembrane region" description="Helical" evidence="6">
    <location>
        <begin position="71"/>
        <end position="98"/>
    </location>
</feature>
<dbReference type="InterPro" id="IPR007237">
    <property type="entry name" value="CD20-like"/>
</dbReference>
<sequence>MVYRASALQRLAIAQIVFGPLMMVSNVASIFAVRHWSSYIGFGIWIGIWVLISGILGYVGAKDAENPNKCLIGCFMGFSITVCVMTGTMFICYCIALGEFNQINRCYYYRTYDYYDYGYSTKKKCNLESTRYNLSVGTGLGLGSLQLIYSIGLFVVALASSIYCCKAMCCGASAVGTVTNQQVMYVRPQQTYPGGQSGFVVNQPSGVAATVSHGYPMAGQQTFIIPSQPTVQQPAGYWAVPVGGMPGGVVPAGAMPGGVVPAGAMPGGAQAMKSEVGPPAYFYNTQTGNAPPSMASAGGVTEDVPGAMTV</sequence>
<evidence type="ECO:0000256" key="3">
    <source>
        <dbReference type="ARBA" id="ARBA00022692"/>
    </source>
</evidence>
<proteinExistence type="inferred from homology"/>
<evidence type="ECO:0000256" key="1">
    <source>
        <dbReference type="ARBA" id="ARBA00004141"/>
    </source>
</evidence>
<feature type="transmembrane region" description="Helical" evidence="6">
    <location>
        <begin position="12"/>
        <end position="33"/>
    </location>
</feature>
<keyword evidence="5 6" id="KW-0472">Membrane</keyword>
<reference evidence="7 8" key="1">
    <citation type="submission" date="2022-05" db="EMBL/GenBank/DDBJ databases">
        <authorList>
            <consortium name="Genoscope - CEA"/>
            <person name="William W."/>
        </authorList>
    </citation>
    <scope>NUCLEOTIDE SEQUENCE [LARGE SCALE GENOMIC DNA]</scope>
</reference>
<protein>
    <submittedName>
        <fullName evidence="7">Uncharacterized protein</fullName>
    </submittedName>
</protein>
<comment type="caution">
    <text evidence="7">The sequence shown here is derived from an EMBL/GenBank/DDBJ whole genome shotgun (WGS) entry which is preliminary data.</text>
</comment>
<evidence type="ECO:0000256" key="5">
    <source>
        <dbReference type="ARBA" id="ARBA00023136"/>
    </source>
</evidence>
<name>A0ABN8NZD2_9CNID</name>
<dbReference type="EMBL" id="CALNXK010000038">
    <property type="protein sequence ID" value="CAH3123305.1"/>
    <property type="molecule type" value="Genomic_DNA"/>
</dbReference>
<feature type="transmembrane region" description="Helical" evidence="6">
    <location>
        <begin position="147"/>
        <end position="165"/>
    </location>
</feature>
<feature type="transmembrane region" description="Helical" evidence="6">
    <location>
        <begin position="39"/>
        <end position="59"/>
    </location>
</feature>
<evidence type="ECO:0000256" key="2">
    <source>
        <dbReference type="ARBA" id="ARBA00009565"/>
    </source>
</evidence>
<dbReference type="PANTHER" id="PTHR23320">
    <property type="entry name" value="MEMBRANE-SPANNING 4-DOMAINS SUBFAMILY A MS4A -RELATED"/>
    <property type="match status" value="1"/>
</dbReference>
<evidence type="ECO:0000256" key="4">
    <source>
        <dbReference type="ARBA" id="ARBA00022989"/>
    </source>
</evidence>
<organism evidence="7 8">
    <name type="scientific">Porites lobata</name>
    <dbReference type="NCBI Taxonomy" id="104759"/>
    <lineage>
        <taxon>Eukaryota</taxon>
        <taxon>Metazoa</taxon>
        <taxon>Cnidaria</taxon>
        <taxon>Anthozoa</taxon>
        <taxon>Hexacorallia</taxon>
        <taxon>Scleractinia</taxon>
        <taxon>Fungiina</taxon>
        <taxon>Poritidae</taxon>
        <taxon>Porites</taxon>
    </lineage>
</organism>
<dbReference type="PANTHER" id="PTHR23320:SF165">
    <property type="entry name" value="MARVEL DOMAIN-CONTAINING PROTEIN"/>
    <property type="match status" value="1"/>
</dbReference>
<evidence type="ECO:0000313" key="7">
    <source>
        <dbReference type="EMBL" id="CAH3123305.1"/>
    </source>
</evidence>
<accession>A0ABN8NZD2</accession>
<evidence type="ECO:0000256" key="6">
    <source>
        <dbReference type="SAM" id="Phobius"/>
    </source>
</evidence>
<dbReference type="Proteomes" id="UP001159405">
    <property type="component" value="Unassembled WGS sequence"/>
</dbReference>